<dbReference type="InterPro" id="IPR002686">
    <property type="entry name" value="Transposase_17"/>
</dbReference>
<dbReference type="PANTHER" id="PTHR36966">
    <property type="entry name" value="REP-ASSOCIATED TYROSINE TRANSPOSASE"/>
    <property type="match status" value="1"/>
</dbReference>
<dbReference type="AlphaFoldDB" id="A0A326S5J6"/>
<evidence type="ECO:0000313" key="3">
    <source>
        <dbReference type="Proteomes" id="UP000248917"/>
    </source>
</evidence>
<dbReference type="PANTHER" id="PTHR36966:SF1">
    <property type="entry name" value="REP-ASSOCIATED TYROSINE TRANSPOSASE"/>
    <property type="match status" value="1"/>
</dbReference>
<accession>A0A326S5J6</accession>
<organism evidence="2 3">
    <name type="scientific">Algoriphagus aquaeductus</name>
    <dbReference type="NCBI Taxonomy" id="475299"/>
    <lineage>
        <taxon>Bacteria</taxon>
        <taxon>Pseudomonadati</taxon>
        <taxon>Bacteroidota</taxon>
        <taxon>Cytophagia</taxon>
        <taxon>Cytophagales</taxon>
        <taxon>Cyclobacteriaceae</taxon>
        <taxon>Algoriphagus</taxon>
    </lineage>
</organism>
<dbReference type="OrthoDB" id="9788881at2"/>
<dbReference type="InterPro" id="IPR052715">
    <property type="entry name" value="RAYT_transposase"/>
</dbReference>
<reference evidence="2 3" key="1">
    <citation type="submission" date="2018-06" db="EMBL/GenBank/DDBJ databases">
        <title>Genomic Encyclopedia of Archaeal and Bacterial Type Strains, Phase II (KMG-II): from individual species to whole genera.</title>
        <authorList>
            <person name="Goeker M."/>
        </authorList>
    </citation>
    <scope>NUCLEOTIDE SEQUENCE [LARGE SCALE GENOMIC DNA]</scope>
    <source>
        <strain evidence="2 3">T4</strain>
    </source>
</reference>
<evidence type="ECO:0000313" key="2">
    <source>
        <dbReference type="EMBL" id="PZV85246.1"/>
    </source>
</evidence>
<protein>
    <recommendedName>
        <fullName evidence="1">Transposase IS200-like domain-containing protein</fullName>
    </recommendedName>
</protein>
<keyword evidence="3" id="KW-1185">Reference proteome</keyword>
<feature type="domain" description="Transposase IS200-like" evidence="1">
    <location>
        <begin position="3"/>
        <end position="133"/>
    </location>
</feature>
<dbReference type="Gene3D" id="3.30.70.1290">
    <property type="entry name" value="Transposase IS200-like"/>
    <property type="match status" value="1"/>
</dbReference>
<comment type="caution">
    <text evidence="2">The sequence shown here is derived from an EMBL/GenBank/DDBJ whole genome shotgun (WGS) entry which is preliminary data.</text>
</comment>
<dbReference type="InterPro" id="IPR036515">
    <property type="entry name" value="Transposase_17_sf"/>
</dbReference>
<dbReference type="RefSeq" id="WP_111391717.1">
    <property type="nucleotide sequence ID" value="NZ_QKTX01000003.1"/>
</dbReference>
<dbReference type="EMBL" id="QKTX01000003">
    <property type="protein sequence ID" value="PZV85246.1"/>
    <property type="molecule type" value="Genomic_DNA"/>
</dbReference>
<sequence length="173" mass="20681">MELEKLYFFTATIKDWIPLFDKREFKQIILNSLAYLVSKSLIRVYAFVIMPNHIHVIWEMMGLNGKESPHASFLKFTGHEFLKKLRKENSELLRSFAVEEVNKSHSFWQRDSLPVELFNPNVIYQKLDYIHHNPCRGKWMLVDNPLEYPFSSFEFYETGKDRFGFLTHIGERI</sequence>
<gene>
    <name evidence="2" type="ORF">CLV31_10336</name>
</gene>
<dbReference type="SUPFAM" id="SSF143422">
    <property type="entry name" value="Transposase IS200-like"/>
    <property type="match status" value="1"/>
</dbReference>
<evidence type="ECO:0000259" key="1">
    <source>
        <dbReference type="SMART" id="SM01321"/>
    </source>
</evidence>
<name>A0A326S5J6_9BACT</name>
<dbReference type="GO" id="GO:0006313">
    <property type="term" value="P:DNA transposition"/>
    <property type="evidence" value="ECO:0007669"/>
    <property type="project" value="InterPro"/>
</dbReference>
<dbReference type="Proteomes" id="UP000248917">
    <property type="component" value="Unassembled WGS sequence"/>
</dbReference>
<dbReference type="GO" id="GO:0004803">
    <property type="term" value="F:transposase activity"/>
    <property type="evidence" value="ECO:0007669"/>
    <property type="project" value="InterPro"/>
</dbReference>
<dbReference type="SMART" id="SM01321">
    <property type="entry name" value="Y1_Tnp"/>
    <property type="match status" value="1"/>
</dbReference>
<proteinExistence type="predicted"/>
<dbReference type="GO" id="GO:0043565">
    <property type="term" value="F:sequence-specific DNA binding"/>
    <property type="evidence" value="ECO:0007669"/>
    <property type="project" value="TreeGrafter"/>
</dbReference>